<evidence type="ECO:0000256" key="1">
    <source>
        <dbReference type="SAM" id="MobiDB-lite"/>
    </source>
</evidence>
<dbReference type="EMBL" id="HBUF01644569">
    <property type="protein sequence ID" value="CAG6785602.1"/>
    <property type="molecule type" value="Transcribed_RNA"/>
</dbReference>
<keyword evidence="2" id="KW-0472">Membrane</keyword>
<name>A0A8D9BN53_9HEMI</name>
<accession>A0A8D9BN53</accession>
<keyword evidence="2" id="KW-0812">Transmembrane</keyword>
<protein>
    <submittedName>
        <fullName evidence="3">Uncharacterized protein</fullName>
    </submittedName>
</protein>
<sequence>MSLPLICRIGSEMIDFVSHLFFLGFTIPIAFPLSFYRHRRAGETTRATDHTRGTRAAQTPSQHFHPFPNKTRHRLYRLVVHPLLSEHPVLTLSNSDLPLSWLDLSDCP</sequence>
<reference evidence="3" key="1">
    <citation type="submission" date="2021-05" db="EMBL/GenBank/DDBJ databases">
        <authorList>
            <person name="Alioto T."/>
            <person name="Alioto T."/>
            <person name="Gomez Garrido J."/>
        </authorList>
    </citation>
    <scope>NUCLEOTIDE SEQUENCE</scope>
</reference>
<evidence type="ECO:0000256" key="2">
    <source>
        <dbReference type="SAM" id="Phobius"/>
    </source>
</evidence>
<feature type="region of interest" description="Disordered" evidence="1">
    <location>
        <begin position="44"/>
        <end position="64"/>
    </location>
</feature>
<dbReference type="AlphaFoldDB" id="A0A8D9BN53"/>
<evidence type="ECO:0000313" key="3">
    <source>
        <dbReference type="EMBL" id="CAG6785602.1"/>
    </source>
</evidence>
<feature type="transmembrane region" description="Helical" evidence="2">
    <location>
        <begin position="16"/>
        <end position="36"/>
    </location>
</feature>
<organism evidence="3">
    <name type="scientific">Cacopsylla melanoneura</name>
    <dbReference type="NCBI Taxonomy" id="428564"/>
    <lineage>
        <taxon>Eukaryota</taxon>
        <taxon>Metazoa</taxon>
        <taxon>Ecdysozoa</taxon>
        <taxon>Arthropoda</taxon>
        <taxon>Hexapoda</taxon>
        <taxon>Insecta</taxon>
        <taxon>Pterygota</taxon>
        <taxon>Neoptera</taxon>
        <taxon>Paraneoptera</taxon>
        <taxon>Hemiptera</taxon>
        <taxon>Sternorrhyncha</taxon>
        <taxon>Psylloidea</taxon>
        <taxon>Psyllidae</taxon>
        <taxon>Psyllinae</taxon>
        <taxon>Cacopsylla</taxon>
    </lineage>
</organism>
<proteinExistence type="predicted"/>
<keyword evidence="2" id="KW-1133">Transmembrane helix</keyword>